<feature type="region of interest" description="Disordered" evidence="1">
    <location>
        <begin position="931"/>
        <end position="954"/>
    </location>
</feature>
<accession>G0U8C6</accession>
<name>G0U8C6_TRYVY</name>
<proteinExistence type="predicted"/>
<reference evidence="2" key="1">
    <citation type="journal article" date="2012" name="Proc. Natl. Acad. Sci. U.S.A.">
        <title>Antigenic diversity is generated by distinct evolutionary mechanisms in African trypanosome species.</title>
        <authorList>
            <person name="Jackson A.P."/>
            <person name="Berry A."/>
            <person name="Aslett M."/>
            <person name="Allison H.C."/>
            <person name="Burton P."/>
            <person name="Vavrova-Anderson J."/>
            <person name="Brown R."/>
            <person name="Browne H."/>
            <person name="Corton N."/>
            <person name="Hauser H."/>
            <person name="Gamble J."/>
            <person name="Gilderthorp R."/>
            <person name="Marcello L."/>
            <person name="McQuillan J."/>
            <person name="Otto T.D."/>
            <person name="Quail M.A."/>
            <person name="Sanders M.J."/>
            <person name="van Tonder A."/>
            <person name="Ginger M.L."/>
            <person name="Field M.C."/>
            <person name="Barry J.D."/>
            <person name="Hertz-Fowler C."/>
            <person name="Berriman M."/>
        </authorList>
    </citation>
    <scope>NUCLEOTIDE SEQUENCE</scope>
    <source>
        <strain evidence="2">Y486</strain>
    </source>
</reference>
<feature type="region of interest" description="Disordered" evidence="1">
    <location>
        <begin position="115"/>
        <end position="151"/>
    </location>
</feature>
<dbReference type="AlphaFoldDB" id="G0U8C6"/>
<evidence type="ECO:0000313" key="2">
    <source>
        <dbReference type="EMBL" id="CCC53849.1"/>
    </source>
</evidence>
<feature type="compositionally biased region" description="Polar residues" evidence="1">
    <location>
        <begin position="82"/>
        <end position="95"/>
    </location>
</feature>
<protein>
    <submittedName>
        <fullName evidence="2">Uncharacterized protein</fullName>
    </submittedName>
</protein>
<gene>
    <name evidence="2" type="ORF">TVY486_1113330</name>
</gene>
<evidence type="ECO:0000256" key="1">
    <source>
        <dbReference type="SAM" id="MobiDB-lite"/>
    </source>
</evidence>
<feature type="compositionally biased region" description="Polar residues" evidence="1">
    <location>
        <begin position="131"/>
        <end position="151"/>
    </location>
</feature>
<dbReference type="EMBL" id="HE573027">
    <property type="protein sequence ID" value="CCC53849.1"/>
    <property type="molecule type" value="Genomic_DNA"/>
</dbReference>
<dbReference type="VEuPathDB" id="TriTrypDB:TvY486_1113330"/>
<organism evidence="2">
    <name type="scientific">Trypanosoma vivax (strain Y486)</name>
    <dbReference type="NCBI Taxonomy" id="1055687"/>
    <lineage>
        <taxon>Eukaryota</taxon>
        <taxon>Discoba</taxon>
        <taxon>Euglenozoa</taxon>
        <taxon>Kinetoplastea</taxon>
        <taxon>Metakinetoplastina</taxon>
        <taxon>Trypanosomatida</taxon>
        <taxon>Trypanosomatidae</taxon>
        <taxon>Trypanosoma</taxon>
        <taxon>Duttonella</taxon>
    </lineage>
</organism>
<feature type="region of interest" description="Disordered" evidence="1">
    <location>
        <begin position="72"/>
        <end position="100"/>
    </location>
</feature>
<feature type="region of interest" description="Disordered" evidence="1">
    <location>
        <begin position="973"/>
        <end position="999"/>
    </location>
</feature>
<sequence>MALADRASVVFLFVQEELLFRYPLHNPFTVDLSTSASDAVGSAVCPTTEPDSNPGTKDNFLKYSTVTTCCDDSASREVEPPRSNSQQRMNNTQSGVCVRHKPRNPKRVALAAQLGSESGVTGTPGKLEGSCTASAQGSTAEPPWGNNNPNNSTCYANNSANVDGDDSDTCVGIRKVVLLHLLRSGFTTCTTIRFGNVTFLVYPLPLVPMGTQRVPAADLHCASDNCAHGVQTSQTDYKGVFSAQNDEKEMPLADGNEKGTAACCTHSAVLVVAMNRPDRDDSAITNFVQVFVNVLVREELRVRYVSQQVRRMKQRLSTRAANEGDTMSDVGAANVDIPMQDATSGAGGGASFTLPPSRTFAHALGDRKLTLCREMVQLVQCIAGAPARAVGDCLAMKSQTRCPQRSEQRRSYMNVSDGITSGNDRNNANVHDISSPKARADVCSPAEFAVRGLLALPTTSLLDGRDCKRSTGNTHLRLNPNYVVALADPHFVERLAKPYAEKVGRRASHLLPLAAIRTALDSLSPPWRIGTLYRALEQSFIQASQNRQMIKKHQSNSLSRTSTLNSVTADEQSPSAEADILVVEAVEFLRMSDVLEVKTGLTIVFTHCDILCVSGASGDSTDAKPTSYLSSAAWSNPSPPASGSKTRGTGLVSMAPASMLGVMLFAGLQRSSEVDTSEAQLTSPCHAAESIVTPHNNKVTTGFGATAVGASGSSTASGAGVSATALNEFEDERQHFEVYCAWGDACSICEELAAAKHIWHVNSTPVHLTFPFLSAAVLNAARRRSMQGTYSLDPECFRLICDQGTWPVGASCIVTGKRTAYLSPQQTYRGLTHEKKNSMRGEDAAVLQIGSTKRNCATCRRLEADRNTIFVESSEKGNAEVEPLVPGAAHPQAQKWLAANFNAIDCRLHWAQRQRLEVGGGGVWHTAARHNDEENEISMQATSSLDTERSADTSAVPLQQTHSLVSKHCYRRREPSAAAGPLPPPQDAVPSLSTDSLPRHLENVHSDNVTPALPLSLNHSLVPFETLMQFVFHHVVVLLWGRAGMSVEVLVQHLERNLRRLRPFLARYKPQLDQSNVRDRRLSPLTAHWPPPSDSSEETDEDELQFQEAYTVFSELSLVDVLEKWKGASVEVVPTRLLLHTVVNLFSDVLLPSLSEVH</sequence>